<accession>A0ACC1NQD5</accession>
<reference evidence="1" key="1">
    <citation type="submission" date="2022-08" db="EMBL/GenBank/DDBJ databases">
        <title>Genome Sequence of Lecanicillium fungicola.</title>
        <authorList>
            <person name="Buettner E."/>
        </authorList>
    </citation>
    <scope>NUCLEOTIDE SEQUENCE</scope>
    <source>
        <strain evidence="1">Babe33</strain>
    </source>
</reference>
<name>A0ACC1NQD5_9HYPO</name>
<organism evidence="1 2">
    <name type="scientific">Zarea fungicola</name>
    <dbReference type="NCBI Taxonomy" id="93591"/>
    <lineage>
        <taxon>Eukaryota</taxon>
        <taxon>Fungi</taxon>
        <taxon>Dikarya</taxon>
        <taxon>Ascomycota</taxon>
        <taxon>Pezizomycotina</taxon>
        <taxon>Sordariomycetes</taxon>
        <taxon>Hypocreomycetidae</taxon>
        <taxon>Hypocreales</taxon>
        <taxon>Cordycipitaceae</taxon>
        <taxon>Zarea</taxon>
    </lineage>
</organism>
<evidence type="ECO:0000313" key="2">
    <source>
        <dbReference type="Proteomes" id="UP001143910"/>
    </source>
</evidence>
<protein>
    <submittedName>
        <fullName evidence="1">Uncharacterized protein</fullName>
    </submittedName>
</protein>
<sequence length="267" mass="29415">MAFVANATADIDAQSQYKTIITICIVMSTLSLFIVGARLGIRTMHSSTATDDWMSLLSLLFAIAYSALNLITYTRVNYAGRPVYQLGISFFKIALLISYLRLLRGTDRKAYRMAIWLTIVFVSCSHLSTALLLLFSCNPIDKSWNPLKSGTCLPTGASFTAYAAVTITSDVLVTVLPIPILYSLNIRVEKKVGLIGSFTLGLFTTLCSILRYQQINRIQFGDGNSTMLVVWGVIEFHVGTMVSSLPLSAAHMHAPRQRLPFQATGIR</sequence>
<keyword evidence="2" id="KW-1185">Reference proteome</keyword>
<evidence type="ECO:0000313" key="1">
    <source>
        <dbReference type="EMBL" id="KAJ2981130.1"/>
    </source>
</evidence>
<proteinExistence type="predicted"/>
<dbReference type="EMBL" id="JANJQO010000150">
    <property type="protein sequence ID" value="KAJ2981130.1"/>
    <property type="molecule type" value="Genomic_DNA"/>
</dbReference>
<dbReference type="Proteomes" id="UP001143910">
    <property type="component" value="Unassembled WGS sequence"/>
</dbReference>
<gene>
    <name evidence="1" type="ORF">NQ176_g2210</name>
</gene>
<comment type="caution">
    <text evidence="1">The sequence shown here is derived from an EMBL/GenBank/DDBJ whole genome shotgun (WGS) entry which is preliminary data.</text>
</comment>